<gene>
    <name evidence="2" type="ORF">CLV30_13143</name>
</gene>
<reference evidence="2 3" key="1">
    <citation type="submission" date="2018-03" db="EMBL/GenBank/DDBJ databases">
        <title>Genomic Encyclopedia of Archaeal and Bacterial Type Strains, Phase II (KMG-II): from individual species to whole genera.</title>
        <authorList>
            <person name="Goeker M."/>
        </authorList>
    </citation>
    <scope>NUCLEOTIDE SEQUENCE [LARGE SCALE GENOMIC DNA]</scope>
    <source>
        <strain evidence="2 3">DSM 45211</strain>
    </source>
</reference>
<keyword evidence="1" id="KW-0812">Transmembrane</keyword>
<dbReference type="EMBL" id="PYGE01000031">
    <property type="protein sequence ID" value="PSK93016.1"/>
    <property type="molecule type" value="Genomic_DNA"/>
</dbReference>
<keyword evidence="1" id="KW-0472">Membrane</keyword>
<dbReference type="Proteomes" id="UP000243528">
    <property type="component" value="Unassembled WGS sequence"/>
</dbReference>
<name>A0A2P8D708_9ACTN</name>
<protein>
    <submittedName>
        <fullName evidence="2">Uncharacterized protein</fullName>
    </submittedName>
</protein>
<evidence type="ECO:0000256" key="1">
    <source>
        <dbReference type="SAM" id="Phobius"/>
    </source>
</evidence>
<keyword evidence="3" id="KW-1185">Reference proteome</keyword>
<evidence type="ECO:0000313" key="3">
    <source>
        <dbReference type="Proteomes" id="UP000243528"/>
    </source>
</evidence>
<proteinExistence type="predicted"/>
<keyword evidence="1" id="KW-1133">Transmembrane helix</keyword>
<accession>A0A2P8D708</accession>
<sequence>MSDPIERERRRRGLTILTAVVLACAAFVLYVALS</sequence>
<dbReference type="PROSITE" id="PS51257">
    <property type="entry name" value="PROKAR_LIPOPROTEIN"/>
    <property type="match status" value="1"/>
</dbReference>
<organism evidence="2 3">
    <name type="scientific">Haloactinopolyspora alba</name>
    <dbReference type="NCBI Taxonomy" id="648780"/>
    <lineage>
        <taxon>Bacteria</taxon>
        <taxon>Bacillati</taxon>
        <taxon>Actinomycetota</taxon>
        <taxon>Actinomycetes</taxon>
        <taxon>Jiangellales</taxon>
        <taxon>Jiangellaceae</taxon>
        <taxon>Haloactinopolyspora</taxon>
    </lineage>
</organism>
<feature type="transmembrane region" description="Helical" evidence="1">
    <location>
        <begin position="12"/>
        <end position="33"/>
    </location>
</feature>
<dbReference type="AlphaFoldDB" id="A0A2P8D708"/>
<evidence type="ECO:0000313" key="2">
    <source>
        <dbReference type="EMBL" id="PSK93016.1"/>
    </source>
</evidence>
<comment type="caution">
    <text evidence="2">The sequence shown here is derived from an EMBL/GenBank/DDBJ whole genome shotgun (WGS) entry which is preliminary data.</text>
</comment>